<organism evidence="7 8">
    <name type="scientific">Pisum sativum</name>
    <name type="common">Garden pea</name>
    <name type="synonym">Lathyrus oleraceus</name>
    <dbReference type="NCBI Taxonomy" id="3888"/>
    <lineage>
        <taxon>Eukaryota</taxon>
        <taxon>Viridiplantae</taxon>
        <taxon>Streptophyta</taxon>
        <taxon>Embryophyta</taxon>
        <taxon>Tracheophyta</taxon>
        <taxon>Spermatophyta</taxon>
        <taxon>Magnoliopsida</taxon>
        <taxon>eudicotyledons</taxon>
        <taxon>Gunneridae</taxon>
        <taxon>Pentapetalae</taxon>
        <taxon>rosids</taxon>
        <taxon>fabids</taxon>
        <taxon>Fabales</taxon>
        <taxon>Fabaceae</taxon>
        <taxon>Papilionoideae</taxon>
        <taxon>50 kb inversion clade</taxon>
        <taxon>NPAAA clade</taxon>
        <taxon>Hologalegina</taxon>
        <taxon>IRL clade</taxon>
        <taxon>Fabeae</taxon>
        <taxon>Lathyrus</taxon>
    </lineage>
</organism>
<comment type="similarity">
    <text evidence="1 4">Belongs to the plant LTP family.</text>
</comment>
<dbReference type="AlphaFoldDB" id="A0A9D5A0Y7"/>
<dbReference type="Gramene" id="Psat07G0633500-T1">
    <property type="protein sequence ID" value="KAI5391476.1"/>
    <property type="gene ID" value="KIW84_076335"/>
</dbReference>
<name>A0A9D5A0Y7_PEA</name>
<dbReference type="Gene3D" id="1.10.110.10">
    <property type="entry name" value="Plant lipid-transfer and hydrophobic proteins"/>
    <property type="match status" value="1"/>
</dbReference>
<dbReference type="Gramene" id="PSAT_LOCUS29601_t1">
    <property type="protein sequence ID" value="CAL5211152.1"/>
    <property type="gene ID" value="PSAT_LOCUS29601"/>
</dbReference>
<keyword evidence="8" id="KW-1185">Reference proteome</keyword>
<sequence>MGYSTVVTKVVCLAIVCLVSFGPKAGEAVTCGQVVNSLMPCVSYIMNGGNVPVRCCNGIKGLNTMAQTPTDRRAVCTCIKNAVTSSGFSYSNTNLGNAAGLPGKCGVNIPYRISPNTDCKSVN</sequence>
<proteinExistence type="inferred from homology"/>
<comment type="caution">
    <text evidence="7">The sequence shown here is derived from an EMBL/GenBank/DDBJ whole genome shotgun (WGS) entry which is preliminary data.</text>
</comment>
<keyword evidence="4" id="KW-0813">Transport</keyword>
<keyword evidence="4" id="KW-0446">Lipid-binding</keyword>
<feature type="chain" id="PRO_5039445766" description="Non-specific lipid-transfer protein" evidence="5">
    <location>
        <begin position="29"/>
        <end position="123"/>
    </location>
</feature>
<comment type="function">
    <text evidence="4">Plant non-specific lipid-transfer proteins transfer phospholipids as well as galactolipids across membranes. May play a role in wax or cutin deposition in the cell walls of expanding epidermal cells and certain secretory tissues.</text>
</comment>
<evidence type="ECO:0000256" key="1">
    <source>
        <dbReference type="ARBA" id="ARBA00009748"/>
    </source>
</evidence>
<evidence type="ECO:0000256" key="4">
    <source>
        <dbReference type="RuleBase" id="RU000628"/>
    </source>
</evidence>
<keyword evidence="2 5" id="KW-0732">Signal</keyword>
<protein>
    <recommendedName>
        <fullName evidence="4">Non-specific lipid-transfer protein</fullName>
    </recommendedName>
</protein>
<feature type="domain" description="Bifunctional inhibitor/plant lipid transfer protein/seed storage helical" evidence="6">
    <location>
        <begin position="31"/>
        <end position="119"/>
    </location>
</feature>
<reference evidence="7 8" key="1">
    <citation type="journal article" date="2022" name="Nat. Genet.">
        <title>Improved pea reference genome and pan-genome highlight genomic features and evolutionary characteristics.</title>
        <authorList>
            <person name="Yang T."/>
            <person name="Liu R."/>
            <person name="Luo Y."/>
            <person name="Hu S."/>
            <person name="Wang D."/>
            <person name="Wang C."/>
            <person name="Pandey M.K."/>
            <person name="Ge S."/>
            <person name="Xu Q."/>
            <person name="Li N."/>
            <person name="Li G."/>
            <person name="Huang Y."/>
            <person name="Saxena R.K."/>
            <person name="Ji Y."/>
            <person name="Li M."/>
            <person name="Yan X."/>
            <person name="He Y."/>
            <person name="Liu Y."/>
            <person name="Wang X."/>
            <person name="Xiang C."/>
            <person name="Varshney R.K."/>
            <person name="Ding H."/>
            <person name="Gao S."/>
            <person name="Zong X."/>
        </authorList>
    </citation>
    <scope>NUCLEOTIDE SEQUENCE [LARGE SCALE GENOMIC DNA]</scope>
    <source>
        <strain evidence="7 8">cv. Zhongwan 6</strain>
    </source>
</reference>
<dbReference type="PRINTS" id="PR00382">
    <property type="entry name" value="LIPIDTRNSFER"/>
</dbReference>
<dbReference type="PROSITE" id="PS00597">
    <property type="entry name" value="PLANT_LTP"/>
    <property type="match status" value="1"/>
</dbReference>
<dbReference type="EMBL" id="JAMSHJ010000007">
    <property type="protein sequence ID" value="KAI5391476.1"/>
    <property type="molecule type" value="Genomic_DNA"/>
</dbReference>
<dbReference type="InterPro" id="IPR036312">
    <property type="entry name" value="Bifun_inhib/LTP/seed_sf"/>
</dbReference>
<dbReference type="OrthoDB" id="1890443at2759"/>
<evidence type="ECO:0000256" key="3">
    <source>
        <dbReference type="ARBA" id="ARBA00023157"/>
    </source>
</evidence>
<gene>
    <name evidence="7" type="ORF">KIW84_076335</name>
</gene>
<evidence type="ECO:0000313" key="8">
    <source>
        <dbReference type="Proteomes" id="UP001058974"/>
    </source>
</evidence>
<dbReference type="PANTHER" id="PTHR33076">
    <property type="entry name" value="NON-SPECIFIC LIPID-TRANSFER PROTEIN 2-RELATED"/>
    <property type="match status" value="1"/>
</dbReference>
<dbReference type="SUPFAM" id="SSF47699">
    <property type="entry name" value="Bifunctional inhibitor/lipid-transfer protein/seed storage 2S albumin"/>
    <property type="match status" value="1"/>
</dbReference>
<keyword evidence="3" id="KW-1015">Disulfide bond</keyword>
<evidence type="ECO:0000259" key="6">
    <source>
        <dbReference type="SMART" id="SM00499"/>
    </source>
</evidence>
<evidence type="ECO:0000256" key="5">
    <source>
        <dbReference type="SAM" id="SignalP"/>
    </source>
</evidence>
<dbReference type="Proteomes" id="UP001058974">
    <property type="component" value="Chromosome 7"/>
</dbReference>
<feature type="signal peptide" evidence="5">
    <location>
        <begin position="1"/>
        <end position="28"/>
    </location>
</feature>
<dbReference type="Pfam" id="PF00234">
    <property type="entry name" value="Tryp_alpha_amyl"/>
    <property type="match status" value="1"/>
</dbReference>
<dbReference type="InterPro" id="IPR000528">
    <property type="entry name" value="Plant_nsLTP"/>
</dbReference>
<dbReference type="CDD" id="cd01960">
    <property type="entry name" value="nsLTP1"/>
    <property type="match status" value="1"/>
</dbReference>
<evidence type="ECO:0000313" key="7">
    <source>
        <dbReference type="EMBL" id="KAI5391476.1"/>
    </source>
</evidence>
<dbReference type="GO" id="GO:0006869">
    <property type="term" value="P:lipid transport"/>
    <property type="evidence" value="ECO:0007669"/>
    <property type="project" value="InterPro"/>
</dbReference>
<dbReference type="InterPro" id="IPR016140">
    <property type="entry name" value="Bifunc_inhib/LTP/seed_store"/>
</dbReference>
<evidence type="ECO:0000256" key="2">
    <source>
        <dbReference type="ARBA" id="ARBA00022729"/>
    </source>
</evidence>
<dbReference type="SMART" id="SM00499">
    <property type="entry name" value="AAI"/>
    <property type="match status" value="1"/>
</dbReference>
<dbReference type="GO" id="GO:0008289">
    <property type="term" value="F:lipid binding"/>
    <property type="evidence" value="ECO:0007669"/>
    <property type="project" value="UniProtKB-KW"/>
</dbReference>
<accession>A0A9D5A0Y7</accession>